<feature type="region of interest" description="Disordered" evidence="1">
    <location>
        <begin position="29"/>
        <end position="357"/>
    </location>
</feature>
<feature type="compositionally biased region" description="Acidic residues" evidence="1">
    <location>
        <begin position="228"/>
        <end position="252"/>
    </location>
</feature>
<feature type="compositionally biased region" description="Basic and acidic residues" evidence="1">
    <location>
        <begin position="89"/>
        <end position="106"/>
    </location>
</feature>
<comment type="caution">
    <text evidence="2">The sequence shown here is derived from an EMBL/GenBank/DDBJ whole genome shotgun (WGS) entry which is preliminary data.</text>
</comment>
<organism evidence="2 3">
    <name type="scientific">Rhizoctonia solani 123E</name>
    <dbReference type="NCBI Taxonomy" id="1423351"/>
    <lineage>
        <taxon>Eukaryota</taxon>
        <taxon>Fungi</taxon>
        <taxon>Dikarya</taxon>
        <taxon>Basidiomycota</taxon>
        <taxon>Agaricomycotina</taxon>
        <taxon>Agaricomycetes</taxon>
        <taxon>Cantharellales</taxon>
        <taxon>Ceratobasidiaceae</taxon>
        <taxon>Rhizoctonia</taxon>
    </lineage>
</organism>
<keyword evidence="3" id="KW-1185">Reference proteome</keyword>
<evidence type="ECO:0000313" key="2">
    <source>
        <dbReference type="EMBL" id="KEP45073.1"/>
    </source>
</evidence>
<feature type="compositionally biased region" description="Polar residues" evidence="1">
    <location>
        <begin position="35"/>
        <end position="48"/>
    </location>
</feature>
<feature type="compositionally biased region" description="Basic and acidic residues" evidence="1">
    <location>
        <begin position="142"/>
        <end position="154"/>
    </location>
</feature>
<name>A0A074RK13_9AGAM</name>
<accession>A0A074RK13</accession>
<reference evidence="2 3" key="1">
    <citation type="submission" date="2013-12" db="EMBL/GenBank/DDBJ databases">
        <authorList>
            <person name="Cubeta M."/>
            <person name="Pakala S."/>
            <person name="Fedorova N."/>
            <person name="Thomas E."/>
            <person name="Dean R."/>
            <person name="Jabaji S."/>
            <person name="Neate S."/>
            <person name="Toda T."/>
            <person name="Tavantzis S."/>
            <person name="Vilgalys R."/>
            <person name="Bharathan N."/>
            <person name="Pakala S."/>
            <person name="Losada L.S."/>
            <person name="Zafar N."/>
            <person name="Nierman W."/>
        </authorList>
    </citation>
    <scope>NUCLEOTIDE SEQUENCE [LARGE SCALE GENOMIC DNA]</scope>
    <source>
        <strain evidence="2 3">123E</strain>
    </source>
</reference>
<evidence type="ECO:0000313" key="3">
    <source>
        <dbReference type="Proteomes" id="UP000027456"/>
    </source>
</evidence>
<dbReference type="EMBL" id="AZST01002290">
    <property type="protein sequence ID" value="KEP45073.1"/>
    <property type="molecule type" value="Genomic_DNA"/>
</dbReference>
<protein>
    <submittedName>
        <fullName evidence="2">Uncharacterized protein</fullName>
    </submittedName>
</protein>
<sequence length="357" mass="38729">MASSDIDEATWNEFLAFKQFKAAAAAQEAQDKTNCESTMSHNSNSRVAQSPADFVEKSTDTRQGAILLPVSLPPEPTAAELRRATKVVASEETRDKALGASKDKAGAKPTAPPKGKECKNGSVPSGSKRDLVEVDDEESDDEPKLVSKKVDRRGSPTLSDDEPAPKSGSAHQATKGAAKNTGKKGKGPAKSAGHKKQSSPPDNFEQEQESRKVVRRPKPKGPPKERIEEPEEEPEEPEEEPEEPEEEPEELESPPPRKVQKRPTPKPRPPRQDDDDELPPLPPSFIPQPATQGGGFDATSRQPQAYKPVAASSKEATRLAENNTGNVDKMGNGKPVGKMRIKRPVQQSDRILRAGRN</sequence>
<dbReference type="AlphaFoldDB" id="A0A074RK13"/>
<evidence type="ECO:0000256" key="1">
    <source>
        <dbReference type="SAM" id="MobiDB-lite"/>
    </source>
</evidence>
<feature type="compositionally biased region" description="Basic residues" evidence="1">
    <location>
        <begin position="181"/>
        <end position="197"/>
    </location>
</feature>
<proteinExistence type="predicted"/>
<feature type="compositionally biased region" description="Basic residues" evidence="1">
    <location>
        <begin position="258"/>
        <end position="269"/>
    </location>
</feature>
<gene>
    <name evidence="2" type="ORF">V565_322090</name>
</gene>
<dbReference type="Proteomes" id="UP000027456">
    <property type="component" value="Unassembled WGS sequence"/>
</dbReference>
<dbReference type="HOGENOM" id="CLU_776475_0_0_1"/>